<dbReference type="Ensembl" id="ENSMUNT00000017251.2">
    <property type="protein sequence ID" value="ENSMUNP00000014987.2"/>
    <property type="gene ID" value="ENSMUNG00000011626.2"/>
</dbReference>
<evidence type="ECO:0000313" key="2">
    <source>
        <dbReference type="Ensembl" id="ENSMUNP00000014987.2"/>
    </source>
</evidence>
<feature type="compositionally biased region" description="Basic and acidic residues" evidence="1">
    <location>
        <begin position="571"/>
        <end position="581"/>
    </location>
</feature>
<dbReference type="GO" id="GO:0005634">
    <property type="term" value="C:nucleus"/>
    <property type="evidence" value="ECO:0007669"/>
    <property type="project" value="TreeGrafter"/>
</dbReference>
<feature type="compositionally biased region" description="Acidic residues" evidence="1">
    <location>
        <begin position="490"/>
        <end position="520"/>
    </location>
</feature>
<protein>
    <submittedName>
        <fullName evidence="2">Uncharacterized protein</fullName>
    </submittedName>
</protein>
<accession>A0A8C6NDF1</accession>
<dbReference type="OrthoDB" id="27237at2759"/>
<dbReference type="Pfam" id="PF07093">
    <property type="entry name" value="SGT1"/>
    <property type="match status" value="1"/>
</dbReference>
<reference evidence="2" key="1">
    <citation type="submission" date="2020-03" db="EMBL/GenBank/DDBJ databases">
        <title>Melopsittacus undulatus (budgerigar) genome, bMelUnd1, maternal haplotype with Z.</title>
        <authorList>
            <person name="Gedman G."/>
            <person name="Mountcastle J."/>
            <person name="Haase B."/>
            <person name="Formenti G."/>
            <person name="Wright T."/>
            <person name="Apodaca J."/>
            <person name="Pelan S."/>
            <person name="Chow W."/>
            <person name="Rhie A."/>
            <person name="Howe K."/>
            <person name="Fedrigo O."/>
            <person name="Jarvis E.D."/>
        </authorList>
    </citation>
    <scope>NUCLEOTIDE SEQUENCE [LARGE SCALE GENOMIC DNA]</scope>
</reference>
<gene>
    <name evidence="2" type="primary">LOC101874311</name>
</gene>
<evidence type="ECO:0000256" key="1">
    <source>
        <dbReference type="SAM" id="MobiDB-lite"/>
    </source>
</evidence>
<dbReference type="PANTHER" id="PTHR13060">
    <property type="entry name" value="SGT1 PROTEIN HSGT1 SUPPRESSOR OF GCR2"/>
    <property type="match status" value="1"/>
</dbReference>
<proteinExistence type="predicted"/>
<dbReference type="InterPro" id="IPR010770">
    <property type="entry name" value="Ecd"/>
</dbReference>
<sequence>MEALGQAAVAEDAVSYRLFAATGSGGEALLRRCAEGIAPRFASLLATYIWQRQPFRLRYVPPRGEIPAHLGGTTLFGDNVEDEWFIVYLVREITREFPGLAARIDDNDGEFLLIEAADFLPKWLNPENSDNRVFFYKGELHIIPLSESQEKEYNPSADNLTISQALTLLSNHSEEFLAAEPIRTAVYKRISGYPEKIQASFHQAYCYVPAGIVAVLRQRPSLVAAAVQAFYLRDPVDLRACRSFKTFRPEERVMTVVTFTKCLYAQLVQQKFVPDRRSGYTLPLPSHPQFKAYELGMKLAHGFEILCSRCNKVSHDSKRNVLSGPLWERFLSSLKEKNYFKGQMEGSAKYSELLHMAEDYFQKSVTNPESCVELSPGDEILTLLQTTAIDLKELEREAACLPPEDDDSWLELTPDHLDQMLKEAGSESLQSSNEEEQKYDLETVAESMKAFVSKVSTHEGAEMPWSSDDSHVTFDVDSFTKALDRILGADSEELDSDDLDEEEEFGFSDEDDEDDEDVDAENQRSDQEVSPNELIGSLKSYMNEMDRELAHTNVGKSFTTQKKGASSVKAAKSESTGHDSGAEDTELTPVDVDMNLVANLLESYSAQSGLAGPTSNILQSMGVYLPENADHTGSVEQQNKRLS</sequence>
<feature type="region of interest" description="Disordered" evidence="1">
    <location>
        <begin position="490"/>
        <end position="534"/>
    </location>
</feature>
<keyword evidence="3" id="KW-1185">Reference proteome</keyword>
<accession>A0A8V5G2N4</accession>
<name>A0A8C6NDF1_MELUD</name>
<dbReference type="Proteomes" id="UP000694405">
    <property type="component" value="Chromosome 4"/>
</dbReference>
<feature type="region of interest" description="Disordered" evidence="1">
    <location>
        <begin position="546"/>
        <end position="588"/>
    </location>
</feature>
<reference evidence="2" key="3">
    <citation type="submission" date="2025-09" db="UniProtKB">
        <authorList>
            <consortium name="Ensembl"/>
        </authorList>
    </citation>
    <scope>IDENTIFICATION</scope>
</reference>
<evidence type="ECO:0000313" key="3">
    <source>
        <dbReference type="Proteomes" id="UP000694405"/>
    </source>
</evidence>
<dbReference type="PANTHER" id="PTHR13060:SF0">
    <property type="entry name" value="PROTEIN ECDYSONELESS HOMOLOG"/>
    <property type="match status" value="1"/>
</dbReference>
<reference evidence="2" key="2">
    <citation type="submission" date="2025-08" db="UniProtKB">
        <authorList>
            <consortium name="Ensembl"/>
        </authorList>
    </citation>
    <scope>IDENTIFICATION</scope>
</reference>
<dbReference type="AlphaFoldDB" id="A0A8C6NDF1"/>
<organism evidence="2 3">
    <name type="scientific">Melopsittacus undulatus</name>
    <name type="common">Budgerigar</name>
    <name type="synonym">Psittacus undulatus</name>
    <dbReference type="NCBI Taxonomy" id="13146"/>
    <lineage>
        <taxon>Eukaryota</taxon>
        <taxon>Metazoa</taxon>
        <taxon>Chordata</taxon>
        <taxon>Craniata</taxon>
        <taxon>Vertebrata</taxon>
        <taxon>Euteleostomi</taxon>
        <taxon>Archelosauria</taxon>
        <taxon>Archosauria</taxon>
        <taxon>Dinosauria</taxon>
        <taxon>Saurischia</taxon>
        <taxon>Theropoda</taxon>
        <taxon>Coelurosauria</taxon>
        <taxon>Aves</taxon>
        <taxon>Neognathae</taxon>
        <taxon>Neoaves</taxon>
        <taxon>Telluraves</taxon>
        <taxon>Australaves</taxon>
        <taxon>Psittaciformes</taxon>
        <taxon>Psittaculidae</taxon>
        <taxon>Melopsittacus</taxon>
    </lineage>
</organism>